<dbReference type="EMBL" id="BKZW01000001">
    <property type="protein sequence ID" value="GER86576.1"/>
    <property type="molecule type" value="Genomic_DNA"/>
</dbReference>
<dbReference type="InterPro" id="IPR050708">
    <property type="entry name" value="T6SS_VgrG/RHS"/>
</dbReference>
<keyword evidence="2" id="KW-1133">Transmembrane helix</keyword>
<evidence type="ECO:0000313" key="4">
    <source>
        <dbReference type="Proteomes" id="UP000326912"/>
    </source>
</evidence>
<keyword evidence="4" id="KW-1185">Reference proteome</keyword>
<name>A0A5J4KN10_9CHLR</name>
<dbReference type="InterPro" id="IPR022385">
    <property type="entry name" value="Rhs_assc_core"/>
</dbReference>
<evidence type="ECO:0000256" key="2">
    <source>
        <dbReference type="SAM" id="Phobius"/>
    </source>
</evidence>
<dbReference type="Gene3D" id="2.180.10.10">
    <property type="entry name" value="RHS repeat-associated core"/>
    <property type="match status" value="1"/>
</dbReference>
<evidence type="ECO:0008006" key="5">
    <source>
        <dbReference type="Google" id="ProtNLM"/>
    </source>
</evidence>
<evidence type="ECO:0000256" key="1">
    <source>
        <dbReference type="SAM" id="MobiDB-lite"/>
    </source>
</evidence>
<dbReference type="Gene3D" id="2.60.120.260">
    <property type="entry name" value="Galactose-binding domain-like"/>
    <property type="match status" value="1"/>
</dbReference>
<evidence type="ECO:0000313" key="3">
    <source>
        <dbReference type="EMBL" id="GER86576.1"/>
    </source>
</evidence>
<dbReference type="Proteomes" id="UP000326912">
    <property type="component" value="Unassembled WGS sequence"/>
</dbReference>
<keyword evidence="2" id="KW-0472">Membrane</keyword>
<reference evidence="3 4" key="1">
    <citation type="submission" date="2019-10" db="EMBL/GenBank/DDBJ databases">
        <title>Dictyobacter vulcani sp. nov., within the class Ktedonobacteria, isolated from soil of volcanic Mt. Zao.</title>
        <authorList>
            <person name="Zheng Y."/>
            <person name="Wang C.M."/>
            <person name="Sakai Y."/>
            <person name="Abe K."/>
            <person name="Yokota A."/>
            <person name="Yabe S."/>
        </authorList>
    </citation>
    <scope>NUCLEOTIDE SEQUENCE [LARGE SCALE GENOMIC DNA]</scope>
    <source>
        <strain evidence="3 4">W12</strain>
    </source>
</reference>
<accession>A0A5J4KN10</accession>
<feature type="compositionally biased region" description="Polar residues" evidence="1">
    <location>
        <begin position="70"/>
        <end position="84"/>
    </location>
</feature>
<sequence length="2275" mass="242686">MSQPSSTPPSPLESKSSIPHRYRFGIKSALIIVLVILVTLTLTWFSNDGILNSIVASIAHGGNPYASAGGTPNTANPTHGTKSVTHLPPPVRTKPFTPGKTQGTINKIYKASMKPMIMELNPAKGAHAISSDGTLEVTVPAGAITVTDVANMTHATTSNSMLNATVPSRLNPLADVTNIATTKNDAQSKLSLRVTQIAPGSGSNTGGGVVSFGTYKFEIIDSTGKVVAHALRQPTHVQFHLGKKPAVFDVSKAFATINGAAPSGTHTGGHTAQLAVHFDQKNNILATDIPAETSLQSTTTTSAHISGGTQTFAPMTQAVPMAQIFPETVVSFNTYAPVAVFGGPGPLETNMNVGALTQGIKLDVPPGPAGTLPDLTLAYNSSAVNDQHSTQATSTWVGEGWNMNLGSISWSEHNVFSNTNNPTWRNTWTMTDPFGSTSEIIPPNAQFSNAYDDTPFSITAGPTAWHAADENYAKIESFQSSFAFPYGANPPPITHPQCFRVFLKNGVMMEYGCTADSIQYYAVPAGGLYQGLSGNAGLYYPVNWMVDLITDQNGNQVHITYQADTATGINNLPYTRDVQLSTVSWDDPTCVNASTACSSWNPHSRVVFNASHTPTRLTNTPSGCNTGANLRCDDPTNQGILAPLVMGTLVLNNIQVQNLVGSTWTNLRNYQLSYEESGPTTITDPVTGKTQSTSGMFDLTKIQQFGSDGTTAYPPTTLGYTTQTEYYEDSTFWPYAKTYCGPSWNTGGNGGTCDLWSQSYAGNSRYVSSIDNGKGLKQQITWANARNNTHGSAAPSDPFYCNSHQSGYPCNSADDQAWSRIVVQNRTNTVQQITQNGQGGAQTTTPITSPYVYTYVQTYPLAAQECGDCVAGMYWGSQNDGDFLDYYNGKFMGFAQASVSNPDGSLEVDKYYSTMGWGIYDTSAPISCSASTLPPITTTCHAAPWWNINNVGHGHAYDVAYYDTDGKTLLKHKTATYQAICPPSGVAGSPSIPVYGIIDNMLISELDYNNPVAVCDVQQTQETTTMTDGTGSSSTATTNFTYDTLGRVTQTSTASNGGTPAAVVKLTSYIWNDAVTATSTSASGTYLLTTKAFTATQDGNGNRVSCQYMGYDGMANATGSNTGLTRGNQTTSNSYSSCGNVGNTYTPSGLLSTSFGYDTTTSNGGKNTGNLVGMTSANANAGLAAKNCSTLGVSYTNCKNFDNTTTASLVTGVSAQALTSSVSYSGTVGNGLQPASATDANSNPTTYTYDKLGRALTTTLPGNTSGTPNTSMVYANWCAATGAQTPCVEEDTTTLPDHTVPTNTVTTRKFYDGNGQLVETRTPAPNGQDVVQYTLYDIMGRAIKNSRQYYVTAYTGAAGSAAFSLPDASQVVTVTAYDGLGRTRTVTDPQSHVTTTQYSVVCSPVSGDSGCYEQTTTMDANHHQTDVLVDALGHTDYKRTYTGTGPYTVYATNSITYDAAGHPILSKGPTGKVALTLYDNAGRLVSKADPDLGDFAYTYDPNGSQIETQDSRSIGRNLIQNPGFEDGTIGWSLTGAAYRNTNAHLGAISMALNASGNSVGQTVTIPTTDTYSLCLYEASSVAGSSFTLTVNGLQRATMTLPTGTTYTQQCLPNQALNANDSAQIVVTSGGNWLNIDDMRLAVVPTTPTGTMYYCYDNLNRKTGMSATSNACASPLAAWSYDSGTNGQGQLTGESFTSNGVSGTYAYGYDGNGNQTNWSMTIGGTTYPFTTTYNDAKEPKTLTYPDGDVVTNTYNSQDWLSGVSETLNSTSNTLMSAMNYQNDAGAAQMPSSALVANGTYQWNMNYDSLFNPSEQSMQKVSGNLTLFDQKRTYDAVGNISTLNTTLPTGTDNQMYCYDELNRTTWAGSTGTAPCGNLTAGTLTAANYQQSYAFDTLNRPTAGGQTYGDSNHLDAVTSASGFTASYDPAGNMITRNDQPIVYDALSRQTNWQNTAASPTQTATYAYNGEGERVQQVATNSGTTTTTNYIGKNEEVSTTGSNTTTTKYYNTAVATVTNVNGTLSYVVRDFLGSTTMALDTTGNVTATTLYAPYGMTRYSMGTMPTTRSYTSMVSDPSGLFYDHARYYDGGVGQFTSADTEQGPNRYGYVAGNPETNIDPTGHINTDGSHFNWWVNYGWWDGVININLNSGDLNHYWYAFFFAAPALVAIVTCGLLFTAGAVLSSPSGWGPIGFAIAGAVLCPILSYIAGEVGYAIGSYYWGKVFGGYTGGVTLQIHSTHAWIYYWFWAWGWGYGWFRCYCLRVYQQYMWVTARQYWGY</sequence>
<dbReference type="PANTHER" id="PTHR32305">
    <property type="match status" value="1"/>
</dbReference>
<organism evidence="3 4">
    <name type="scientific">Dictyobacter vulcani</name>
    <dbReference type="NCBI Taxonomy" id="2607529"/>
    <lineage>
        <taxon>Bacteria</taxon>
        <taxon>Bacillati</taxon>
        <taxon>Chloroflexota</taxon>
        <taxon>Ktedonobacteria</taxon>
        <taxon>Ktedonobacterales</taxon>
        <taxon>Dictyobacteraceae</taxon>
        <taxon>Dictyobacter</taxon>
    </lineage>
</organism>
<dbReference type="RefSeq" id="WP_151754680.1">
    <property type="nucleotide sequence ID" value="NZ_BKZW01000001.1"/>
</dbReference>
<comment type="caution">
    <text evidence="3">The sequence shown here is derived from an EMBL/GenBank/DDBJ whole genome shotgun (WGS) entry which is preliminary data.</text>
</comment>
<feature type="transmembrane region" description="Helical" evidence="2">
    <location>
        <begin position="2237"/>
        <end position="2256"/>
    </location>
</feature>
<dbReference type="PANTHER" id="PTHR32305:SF15">
    <property type="entry name" value="PROTEIN RHSA-RELATED"/>
    <property type="match status" value="1"/>
</dbReference>
<keyword evidence="2" id="KW-0812">Transmembrane</keyword>
<dbReference type="NCBIfam" id="TIGR03696">
    <property type="entry name" value="Rhs_assc_core"/>
    <property type="match status" value="1"/>
</dbReference>
<protein>
    <recommendedName>
        <fullName evidence="5">Intein C-terminal splicing domain-containing protein</fullName>
    </recommendedName>
</protein>
<feature type="region of interest" description="Disordered" evidence="1">
    <location>
        <begin position="69"/>
        <end position="100"/>
    </location>
</feature>
<feature type="transmembrane region" description="Helical" evidence="2">
    <location>
        <begin position="2152"/>
        <end position="2178"/>
    </location>
</feature>
<gene>
    <name evidence="3" type="ORF">KDW_07380</name>
</gene>
<proteinExistence type="predicted"/>
<feature type="transmembrane region" description="Helical" evidence="2">
    <location>
        <begin position="24"/>
        <end position="45"/>
    </location>
</feature>
<feature type="transmembrane region" description="Helical" evidence="2">
    <location>
        <begin position="2190"/>
        <end position="2217"/>
    </location>
</feature>